<feature type="domain" description="Terpene synthase metal-binding" evidence="6">
    <location>
        <begin position="311"/>
        <end position="549"/>
    </location>
</feature>
<evidence type="ECO:0000256" key="3">
    <source>
        <dbReference type="ARBA" id="ARBA00022723"/>
    </source>
</evidence>
<dbReference type="GO" id="GO:0010333">
    <property type="term" value="F:terpene synthase activity"/>
    <property type="evidence" value="ECO:0007669"/>
    <property type="project" value="InterPro"/>
</dbReference>
<feature type="region of interest" description="Disordered" evidence="4">
    <location>
        <begin position="45"/>
        <end position="69"/>
    </location>
</feature>
<dbReference type="SUPFAM" id="SSF48239">
    <property type="entry name" value="Terpenoid cyclases/Protein prenyltransferases"/>
    <property type="match status" value="1"/>
</dbReference>
<dbReference type="GO" id="GO:0000287">
    <property type="term" value="F:magnesium ion binding"/>
    <property type="evidence" value="ECO:0007669"/>
    <property type="project" value="InterPro"/>
</dbReference>
<dbReference type="AlphaFoldDB" id="A0A811S1S1"/>
<evidence type="ECO:0000259" key="5">
    <source>
        <dbReference type="Pfam" id="PF01397"/>
    </source>
</evidence>
<comment type="cofactor">
    <cofactor evidence="2">
        <name>Mg(2+)</name>
        <dbReference type="ChEBI" id="CHEBI:18420"/>
    </cofactor>
</comment>
<dbReference type="InterPro" id="IPR034741">
    <property type="entry name" value="Terpene_cyclase-like_1_C"/>
</dbReference>
<dbReference type="Pfam" id="PF01397">
    <property type="entry name" value="Terpene_synth"/>
    <property type="match status" value="1"/>
</dbReference>
<proteinExistence type="predicted"/>
<dbReference type="Proteomes" id="UP000604825">
    <property type="component" value="Unassembled WGS sequence"/>
</dbReference>
<dbReference type="InterPro" id="IPR001906">
    <property type="entry name" value="Terpene_synth_N"/>
</dbReference>
<keyword evidence="8" id="KW-1185">Reference proteome</keyword>
<protein>
    <submittedName>
        <fullName evidence="7">Uncharacterized protein</fullName>
    </submittedName>
</protein>
<accession>A0A811S1S1</accession>
<dbReference type="SFLD" id="SFLDS00005">
    <property type="entry name" value="Isoprenoid_Synthase_Type_I"/>
    <property type="match status" value="1"/>
</dbReference>
<evidence type="ECO:0000256" key="2">
    <source>
        <dbReference type="ARBA" id="ARBA00001946"/>
    </source>
</evidence>
<dbReference type="FunFam" id="1.10.600.10:FF:000007">
    <property type="entry name" value="Isoprene synthase, chloroplastic"/>
    <property type="match status" value="1"/>
</dbReference>
<dbReference type="InterPro" id="IPR036965">
    <property type="entry name" value="Terpene_synth_N_sf"/>
</dbReference>
<dbReference type="Pfam" id="PF03936">
    <property type="entry name" value="Terpene_synth_C"/>
    <property type="match status" value="1"/>
</dbReference>
<dbReference type="SUPFAM" id="SSF48576">
    <property type="entry name" value="Terpenoid synthases"/>
    <property type="match status" value="1"/>
</dbReference>
<sequence>MATFFSFKPQHRSSRIYHIIPASESKSLRRSGSISWSWKKHRRLQQRCQRQQDSNPRTEQDLDDEGDSRLSQNTGIFHPSIWGDFFLGYSSPEASSQQKTWMERADELKEEVALMIAATSTMGSLHERLHFIDTLESLCLDHLFEEEVNAALSQIETADVSDCDIGTVSLWLYLLRKHRYRVSPDVFVRFKDAEGGFLANKPIDLLRLYNAAHFRTHGEIILDEAITFTRSRLEIILPYLQGSSLAYEVKSALEIPLPRRVRIYESKHYICTYEKDGTLHEKVLQLAKLSSNILQLHHQQELNILTRWWEDIKIGSKLPFARDRIVECFLWILGVYYEPCHSRARIILTMIIAIVTLLDDIFDSYGTLEECELLTNCIESWDPKGAQDLPGCMKFALGKILDSYETITNMLHQEEKYRMTYLRYFTEDLVRGFNTEVKMLQEGYIPKSVEEHLKVSLRTGGCPILSCASFVGMHDIATKDFFDWISSVPKMVHAFSVILRLVDDLRSYEREQVIPHVASTIDSYMKKHNVSVEVAREKIHNLKEESWKDLNSEWLNPSNVYPKQLLERIFNLATTMEFMYNQEDNFTNCHNLKDTIHSLLVEPFTIHI</sequence>
<dbReference type="PANTHER" id="PTHR31225">
    <property type="entry name" value="OS04G0344100 PROTEIN-RELATED"/>
    <property type="match status" value="1"/>
</dbReference>
<comment type="cofactor">
    <cofactor evidence="1">
        <name>Mn(2+)</name>
        <dbReference type="ChEBI" id="CHEBI:29035"/>
    </cofactor>
</comment>
<dbReference type="OrthoDB" id="1877784at2759"/>
<keyword evidence="3" id="KW-0479">Metal-binding</keyword>
<dbReference type="InterPro" id="IPR008930">
    <property type="entry name" value="Terpenoid_cyclase/PrenylTrfase"/>
</dbReference>
<dbReference type="Gene3D" id="1.10.600.10">
    <property type="entry name" value="Farnesyl Diphosphate Synthase"/>
    <property type="match status" value="1"/>
</dbReference>
<dbReference type="InterPro" id="IPR005630">
    <property type="entry name" value="Terpene_synthase_metal-bd"/>
</dbReference>
<dbReference type="CDD" id="cd00684">
    <property type="entry name" value="Terpene_cyclase_plant_C1"/>
    <property type="match status" value="1"/>
</dbReference>
<dbReference type="GO" id="GO:0016102">
    <property type="term" value="P:diterpenoid biosynthetic process"/>
    <property type="evidence" value="ECO:0007669"/>
    <property type="project" value="InterPro"/>
</dbReference>
<evidence type="ECO:0000313" key="7">
    <source>
        <dbReference type="EMBL" id="CAD6334928.1"/>
    </source>
</evidence>
<evidence type="ECO:0000256" key="4">
    <source>
        <dbReference type="SAM" id="MobiDB-lite"/>
    </source>
</evidence>
<gene>
    <name evidence="7" type="ORF">NCGR_LOCUS59026</name>
</gene>
<evidence type="ECO:0000259" key="6">
    <source>
        <dbReference type="Pfam" id="PF03936"/>
    </source>
</evidence>
<comment type="caution">
    <text evidence="7">The sequence shown here is derived from an EMBL/GenBank/DDBJ whole genome shotgun (WGS) entry which is preliminary data.</text>
</comment>
<dbReference type="Gene3D" id="1.50.10.130">
    <property type="entry name" value="Terpene synthase, N-terminal domain"/>
    <property type="match status" value="1"/>
</dbReference>
<dbReference type="InterPro" id="IPR050148">
    <property type="entry name" value="Terpene_synthase-like"/>
</dbReference>
<dbReference type="SFLD" id="SFLDG01019">
    <property type="entry name" value="Terpene_Cyclase_Like_1_C_Termi"/>
    <property type="match status" value="1"/>
</dbReference>
<name>A0A811S1S1_9POAL</name>
<reference evidence="7" key="1">
    <citation type="submission" date="2020-10" db="EMBL/GenBank/DDBJ databases">
        <authorList>
            <person name="Han B."/>
            <person name="Lu T."/>
            <person name="Zhao Q."/>
            <person name="Huang X."/>
            <person name="Zhao Y."/>
        </authorList>
    </citation>
    <scope>NUCLEOTIDE SEQUENCE</scope>
</reference>
<evidence type="ECO:0000313" key="8">
    <source>
        <dbReference type="Proteomes" id="UP000604825"/>
    </source>
</evidence>
<organism evidence="7 8">
    <name type="scientific">Miscanthus lutarioriparius</name>
    <dbReference type="NCBI Taxonomy" id="422564"/>
    <lineage>
        <taxon>Eukaryota</taxon>
        <taxon>Viridiplantae</taxon>
        <taxon>Streptophyta</taxon>
        <taxon>Embryophyta</taxon>
        <taxon>Tracheophyta</taxon>
        <taxon>Spermatophyta</taxon>
        <taxon>Magnoliopsida</taxon>
        <taxon>Liliopsida</taxon>
        <taxon>Poales</taxon>
        <taxon>Poaceae</taxon>
        <taxon>PACMAD clade</taxon>
        <taxon>Panicoideae</taxon>
        <taxon>Andropogonodae</taxon>
        <taxon>Andropogoneae</taxon>
        <taxon>Saccharinae</taxon>
        <taxon>Miscanthus</taxon>
    </lineage>
</organism>
<dbReference type="InterPro" id="IPR008949">
    <property type="entry name" value="Isoprenoid_synthase_dom_sf"/>
</dbReference>
<feature type="domain" description="Terpene synthase N-terminal" evidence="5">
    <location>
        <begin position="81"/>
        <end position="253"/>
    </location>
</feature>
<dbReference type="InterPro" id="IPR044814">
    <property type="entry name" value="Terpene_cyclase_plant_C1"/>
</dbReference>
<dbReference type="PANTHER" id="PTHR31225:SF52">
    <property type="entry name" value="ALPHA-HUMULENE_(-)-(E)-BETA-CARYOPHYLLENE SYNTHASE"/>
    <property type="match status" value="1"/>
</dbReference>
<evidence type="ECO:0000256" key="1">
    <source>
        <dbReference type="ARBA" id="ARBA00001936"/>
    </source>
</evidence>
<dbReference type="EMBL" id="CAJGYO010000017">
    <property type="protein sequence ID" value="CAD6334928.1"/>
    <property type="molecule type" value="Genomic_DNA"/>
</dbReference>